<gene>
    <name evidence="1" type="ORF">SAMN04488118_102116</name>
</gene>
<dbReference type="Proteomes" id="UP000198767">
    <property type="component" value="Unassembled WGS sequence"/>
</dbReference>
<dbReference type="STRING" id="1156985.SAMN04488118_102116"/>
<name>A0A1G5PVN2_9RHOB</name>
<proteinExistence type="predicted"/>
<organism evidence="1 2">
    <name type="scientific">Epibacterium ulvae</name>
    <dbReference type="NCBI Taxonomy" id="1156985"/>
    <lineage>
        <taxon>Bacteria</taxon>
        <taxon>Pseudomonadati</taxon>
        <taxon>Pseudomonadota</taxon>
        <taxon>Alphaproteobacteria</taxon>
        <taxon>Rhodobacterales</taxon>
        <taxon>Roseobacteraceae</taxon>
        <taxon>Epibacterium</taxon>
    </lineage>
</organism>
<accession>A0A1G5PVN2</accession>
<dbReference type="AlphaFoldDB" id="A0A1G5PVN2"/>
<evidence type="ECO:0000313" key="2">
    <source>
        <dbReference type="Proteomes" id="UP000198767"/>
    </source>
</evidence>
<keyword evidence="2" id="KW-1185">Reference proteome</keyword>
<protein>
    <submittedName>
        <fullName evidence="1">Uncharacterized protein</fullName>
    </submittedName>
</protein>
<sequence>MAMRSLRYASQIDWLDALPEARALLSMGVELHNTIELKKN</sequence>
<reference evidence="1 2" key="1">
    <citation type="submission" date="2016-10" db="EMBL/GenBank/DDBJ databases">
        <authorList>
            <person name="de Groot N.N."/>
        </authorList>
    </citation>
    <scope>NUCLEOTIDE SEQUENCE [LARGE SCALE GENOMIC DNA]</scope>
    <source>
        <strain evidence="1 2">U95</strain>
    </source>
</reference>
<evidence type="ECO:0000313" key="1">
    <source>
        <dbReference type="EMBL" id="SCZ53286.1"/>
    </source>
</evidence>
<dbReference type="EMBL" id="FMWG01000002">
    <property type="protein sequence ID" value="SCZ53286.1"/>
    <property type="molecule type" value="Genomic_DNA"/>
</dbReference>